<keyword evidence="7" id="KW-1185">Reference proteome</keyword>
<evidence type="ECO:0000313" key="6">
    <source>
        <dbReference type="EMBL" id="KAF5831531.1"/>
    </source>
</evidence>
<evidence type="ECO:0000259" key="4">
    <source>
        <dbReference type="Pfam" id="PF00542"/>
    </source>
</evidence>
<organism evidence="6 7">
    <name type="scientific">Dunaliella salina</name>
    <name type="common">Green alga</name>
    <name type="synonym">Protococcus salinus</name>
    <dbReference type="NCBI Taxonomy" id="3046"/>
    <lineage>
        <taxon>Eukaryota</taxon>
        <taxon>Viridiplantae</taxon>
        <taxon>Chlorophyta</taxon>
        <taxon>core chlorophytes</taxon>
        <taxon>Chlorophyceae</taxon>
        <taxon>CS clade</taxon>
        <taxon>Chlamydomonadales</taxon>
        <taxon>Dunaliellaceae</taxon>
        <taxon>Dunaliella</taxon>
    </lineage>
</organism>
<evidence type="ECO:0000256" key="3">
    <source>
        <dbReference type="ARBA" id="ARBA00023274"/>
    </source>
</evidence>
<dbReference type="Pfam" id="PF16320">
    <property type="entry name" value="Ribosomal_L12_N"/>
    <property type="match status" value="1"/>
</dbReference>
<dbReference type="Gene3D" id="3.30.1390.10">
    <property type="match status" value="1"/>
</dbReference>
<sequence length="165" mass="16926">MAAALASRSSMAAAKPCLRATRPARRTVMAPVRASGTVGEIVDKLKTLTLLEASELVSEIETTFGVDASAAAAAPVAVAAAPGAAGPAAPAEEEKTTFDVVLEDIPGDKKVAVYKAVRAIADIPVNLVKEWTQTLPKTLLEGCSKEDAEAAVKQLTEAGAKSKVN</sequence>
<dbReference type="SUPFAM" id="SSF54736">
    <property type="entry name" value="ClpS-like"/>
    <property type="match status" value="1"/>
</dbReference>
<name>A0ABQ7GA93_DUNSA</name>
<evidence type="ECO:0000256" key="2">
    <source>
        <dbReference type="ARBA" id="ARBA00022980"/>
    </source>
</evidence>
<keyword evidence="2 6" id="KW-0689">Ribosomal protein</keyword>
<dbReference type="NCBIfam" id="TIGR00855">
    <property type="entry name" value="L12"/>
    <property type="match status" value="1"/>
</dbReference>
<dbReference type="CDD" id="cd00387">
    <property type="entry name" value="Ribosomal_L7_L12"/>
    <property type="match status" value="1"/>
</dbReference>
<evidence type="ECO:0000313" key="7">
    <source>
        <dbReference type="Proteomes" id="UP000815325"/>
    </source>
</evidence>
<evidence type="ECO:0000259" key="5">
    <source>
        <dbReference type="Pfam" id="PF16320"/>
    </source>
</evidence>
<comment type="caution">
    <text evidence="6">The sequence shown here is derived from an EMBL/GenBank/DDBJ whole genome shotgun (WGS) entry which is preliminary data.</text>
</comment>
<gene>
    <name evidence="6" type="ORF">DUNSADRAFT_13004</name>
</gene>
<accession>A0ABQ7GA93</accession>
<dbReference type="Proteomes" id="UP000815325">
    <property type="component" value="Unassembled WGS sequence"/>
</dbReference>
<dbReference type="SUPFAM" id="SSF48300">
    <property type="entry name" value="Ribosomal protein L7/12, oligomerisation (N-terminal) domain"/>
    <property type="match status" value="1"/>
</dbReference>
<proteinExistence type="inferred from homology"/>
<comment type="similarity">
    <text evidence="1">Belongs to the bacterial ribosomal protein bL12 family.</text>
</comment>
<dbReference type="EMBL" id="MU069941">
    <property type="protein sequence ID" value="KAF5831531.1"/>
    <property type="molecule type" value="Genomic_DNA"/>
</dbReference>
<dbReference type="InterPro" id="IPR000206">
    <property type="entry name" value="Ribosomal_bL12"/>
</dbReference>
<dbReference type="InterPro" id="IPR036235">
    <property type="entry name" value="Ribosomal_bL12_oligo_N_sf"/>
</dbReference>
<feature type="domain" description="Large ribosomal subunit protein bL12 oligomerization" evidence="5">
    <location>
        <begin position="40"/>
        <end position="88"/>
    </location>
</feature>
<dbReference type="InterPro" id="IPR013823">
    <property type="entry name" value="Ribosomal_bL12_C"/>
</dbReference>
<dbReference type="Pfam" id="PF00542">
    <property type="entry name" value="Ribosomal_L12"/>
    <property type="match status" value="1"/>
</dbReference>
<dbReference type="InterPro" id="IPR008932">
    <property type="entry name" value="Ribosomal_bL12_oligo"/>
</dbReference>
<dbReference type="InterPro" id="IPR014719">
    <property type="entry name" value="Ribosomal_bL12_C/ClpS-like"/>
</dbReference>
<dbReference type="PANTHER" id="PTHR45987:SF4">
    <property type="entry name" value="LARGE RIBOSOMAL SUBUNIT PROTEIN BL12M"/>
    <property type="match status" value="1"/>
</dbReference>
<dbReference type="PANTHER" id="PTHR45987">
    <property type="entry name" value="39S RIBOSOMAL PROTEIN L12"/>
    <property type="match status" value="1"/>
</dbReference>
<feature type="domain" description="Large ribosomal subunit protein bL12 C-terminal" evidence="4">
    <location>
        <begin position="98"/>
        <end position="163"/>
    </location>
</feature>
<dbReference type="HAMAP" id="MF_00368">
    <property type="entry name" value="Ribosomal_bL12"/>
    <property type="match status" value="1"/>
</dbReference>
<reference evidence="6" key="1">
    <citation type="submission" date="2017-08" db="EMBL/GenBank/DDBJ databases">
        <authorList>
            <person name="Polle J.E."/>
            <person name="Barry K."/>
            <person name="Cushman J."/>
            <person name="Schmutz J."/>
            <person name="Tran D."/>
            <person name="Hathwaick L.T."/>
            <person name="Yim W.C."/>
            <person name="Jenkins J."/>
            <person name="Mckie-Krisberg Z.M."/>
            <person name="Prochnik S."/>
            <person name="Lindquist E."/>
            <person name="Dockter R.B."/>
            <person name="Adam C."/>
            <person name="Molina H."/>
            <person name="Bunkerborg J."/>
            <person name="Jin E."/>
            <person name="Buchheim M."/>
            <person name="Magnuson J."/>
        </authorList>
    </citation>
    <scope>NUCLEOTIDE SEQUENCE</scope>
    <source>
        <strain evidence="6">CCAP 19/18</strain>
    </source>
</reference>
<keyword evidence="3" id="KW-0687">Ribonucleoprotein</keyword>
<dbReference type="Gene3D" id="1.20.5.710">
    <property type="entry name" value="Single helix bin"/>
    <property type="match status" value="1"/>
</dbReference>
<protein>
    <submittedName>
        <fullName evidence="6">Plastid/chloroplast ribosomal protein L7/L12</fullName>
    </submittedName>
</protein>
<evidence type="ECO:0000256" key="1">
    <source>
        <dbReference type="ARBA" id="ARBA00007197"/>
    </source>
</evidence>
<dbReference type="GO" id="GO:0005840">
    <property type="term" value="C:ribosome"/>
    <property type="evidence" value="ECO:0007669"/>
    <property type="project" value="UniProtKB-KW"/>
</dbReference>